<dbReference type="InterPro" id="IPR012255">
    <property type="entry name" value="ETF_b"/>
</dbReference>
<evidence type="ECO:0000256" key="8">
    <source>
        <dbReference type="ARBA" id="ARBA00049933"/>
    </source>
</evidence>
<evidence type="ECO:0000313" key="11">
    <source>
        <dbReference type="EMBL" id="SGZ02682.1"/>
    </source>
</evidence>
<dbReference type="OrthoDB" id="9781325at2"/>
<evidence type="ECO:0000313" key="12">
    <source>
        <dbReference type="Proteomes" id="UP000182660"/>
    </source>
</evidence>
<dbReference type="GO" id="GO:0046395">
    <property type="term" value="P:carboxylic acid catabolic process"/>
    <property type="evidence" value="ECO:0007669"/>
    <property type="project" value="UniProtKB-ARBA"/>
</dbReference>
<dbReference type="KEGG" id="mvs:MVIS_1745"/>
<dbReference type="AlphaFoldDB" id="A0A090K7D5"/>
<dbReference type="SMART" id="SM00893">
    <property type="entry name" value="ETF"/>
    <property type="match status" value="1"/>
</dbReference>
<evidence type="ECO:0000256" key="4">
    <source>
        <dbReference type="ARBA" id="ARBA00022448"/>
    </source>
</evidence>
<dbReference type="InterPro" id="IPR014729">
    <property type="entry name" value="Rossmann-like_a/b/a_fold"/>
</dbReference>
<evidence type="ECO:0000256" key="5">
    <source>
        <dbReference type="ARBA" id="ARBA00022982"/>
    </source>
</evidence>
<dbReference type="GO" id="GO:0009055">
    <property type="term" value="F:electron transfer activity"/>
    <property type="evidence" value="ECO:0007669"/>
    <property type="project" value="InterPro"/>
</dbReference>
<organism evidence="10 13">
    <name type="scientific">Moritella viscosa</name>
    <dbReference type="NCBI Taxonomy" id="80854"/>
    <lineage>
        <taxon>Bacteria</taxon>
        <taxon>Pseudomonadati</taxon>
        <taxon>Pseudomonadota</taxon>
        <taxon>Gammaproteobacteria</taxon>
        <taxon>Alteromonadales</taxon>
        <taxon>Moritellaceae</taxon>
        <taxon>Moritella</taxon>
    </lineage>
</organism>
<keyword evidence="4" id="KW-0813">Transport</keyword>
<dbReference type="Proteomes" id="UP000183794">
    <property type="component" value="Unassembled WGS sequence"/>
</dbReference>
<dbReference type="PATRIC" id="fig|80854.5.peg.1858"/>
<keyword evidence="5" id="KW-0249">Electron transport</keyword>
<dbReference type="GeneID" id="61295047"/>
<sequence length="250" mass="27007">MKILVAVKRVVDHKVNVRVKADETGIEDANVKMAINPFCEIAIEQAVRFKEQGSADEVVLVCIGPKSADVQLRAGLALGADRAILVRTDEEVQSLDVAKLLHKVVQEELPDLVLLGKQAIDTDNNQTGQMLAALTNMPQGTFASDIVFTVPNTVKVTREVDGGLVTLALILPAVITVDLRLNTPRYASLPNIMKAKRKVIKMTSPESLGVGLSPRLVTLKVESPPVRQAGIKVADVAELVDKLQQQAKVI</sequence>
<dbReference type="Pfam" id="PF01012">
    <property type="entry name" value="ETF"/>
    <property type="match status" value="1"/>
</dbReference>
<dbReference type="EMBL" id="FPLD01000042">
    <property type="protein sequence ID" value="SGY92006.1"/>
    <property type="molecule type" value="Genomic_DNA"/>
</dbReference>
<feature type="domain" description="Electron transfer flavoprotein alpha/beta-subunit N-terminal" evidence="9">
    <location>
        <begin position="23"/>
        <end position="212"/>
    </location>
</feature>
<evidence type="ECO:0000256" key="1">
    <source>
        <dbReference type="ARBA" id="ARBA00007557"/>
    </source>
</evidence>
<dbReference type="PANTHER" id="PTHR21294:SF8">
    <property type="entry name" value="ELECTRON TRANSFER FLAVOPROTEIN SUBUNIT BETA"/>
    <property type="match status" value="1"/>
</dbReference>
<dbReference type="Gene3D" id="3.40.50.620">
    <property type="entry name" value="HUPs"/>
    <property type="match status" value="1"/>
</dbReference>
<comment type="similarity">
    <text evidence="1">Belongs to the ETF beta-subunit/FixA family.</text>
</comment>
<dbReference type="RefSeq" id="WP_045110029.1">
    <property type="nucleotide sequence ID" value="NZ_CAWQZC010000054.1"/>
</dbReference>
<dbReference type="PANTHER" id="PTHR21294">
    <property type="entry name" value="ELECTRON TRANSFER FLAVOPROTEIN BETA-SUBUNIT"/>
    <property type="match status" value="1"/>
</dbReference>
<evidence type="ECO:0000259" key="9">
    <source>
        <dbReference type="SMART" id="SM00893"/>
    </source>
</evidence>
<name>A0A090K7D5_9GAMM</name>
<comment type="function">
    <text evidence="6">The electron transfer flavoprotein serves as a specific electron acceptor for other dehydrogenases. It transfers the electrons to the main respiratory chain via ETF-ubiquinone oxidoreductase (ETF dehydrogenase).</text>
</comment>
<dbReference type="FunFam" id="3.40.50.620:FF:000011">
    <property type="entry name" value="Electron transfer flavoprotein subunit beta"/>
    <property type="match status" value="1"/>
</dbReference>
<reference evidence="11 12" key="1">
    <citation type="submission" date="2016-11" db="EMBL/GenBank/DDBJ databases">
        <authorList>
            <person name="Klemetsen T."/>
        </authorList>
    </citation>
    <scope>NUCLEOTIDE SEQUENCE [LARGE SCALE GENOMIC DNA]</scope>
    <source>
        <strain evidence="11">MT 2528</strain>
    </source>
</reference>
<evidence type="ECO:0000256" key="6">
    <source>
        <dbReference type="ARBA" id="ARBA00025649"/>
    </source>
</evidence>
<reference evidence="10 13" key="2">
    <citation type="submission" date="2016-11" db="EMBL/GenBank/DDBJ databases">
        <authorList>
            <person name="Jaros S."/>
            <person name="Januszkiewicz K."/>
            <person name="Wedrychowicz H."/>
        </authorList>
    </citation>
    <scope>NUCLEOTIDE SEQUENCE [LARGE SCALE GENOMIC DNA]</scope>
    <source>
        <strain evidence="10">NVI 5450</strain>
    </source>
</reference>
<evidence type="ECO:0000256" key="2">
    <source>
        <dbReference type="ARBA" id="ARBA00011355"/>
    </source>
</evidence>
<keyword evidence="12" id="KW-1185">Reference proteome</keyword>
<dbReference type="CDD" id="cd01714">
    <property type="entry name" value="ETF_beta"/>
    <property type="match status" value="1"/>
</dbReference>
<evidence type="ECO:0000256" key="7">
    <source>
        <dbReference type="ARBA" id="ARBA00042002"/>
    </source>
</evidence>
<gene>
    <name evidence="11" type="ORF">MT2528_4449</name>
    <name evidence="10" type="ORF">NVI5450_1313</name>
</gene>
<accession>A0A090K7D5</accession>
<evidence type="ECO:0000256" key="3">
    <source>
        <dbReference type="ARBA" id="ARBA00016797"/>
    </source>
</evidence>
<evidence type="ECO:0000313" key="13">
    <source>
        <dbReference type="Proteomes" id="UP000183794"/>
    </source>
</evidence>
<proteinExistence type="inferred from homology"/>
<dbReference type="InterPro" id="IPR033948">
    <property type="entry name" value="ETF_beta_N"/>
</dbReference>
<protein>
    <recommendedName>
        <fullName evidence="3">Electron transfer flavoprotein subunit beta</fullName>
    </recommendedName>
    <alternativeName>
        <fullName evidence="7">Electron transfer flavoprotein small subunit</fullName>
    </alternativeName>
</protein>
<dbReference type="HOGENOM" id="CLU_060196_0_0_6"/>
<dbReference type="Proteomes" id="UP000182660">
    <property type="component" value="Unassembled WGS sequence"/>
</dbReference>
<comment type="cofactor">
    <cofactor evidence="8">
        <name>AMP</name>
        <dbReference type="ChEBI" id="CHEBI:456215"/>
    </cofactor>
</comment>
<comment type="subunit">
    <text evidence="2">Heterodimer of an alpha and a beta subunit.</text>
</comment>
<dbReference type="EMBL" id="FPLJ01000132">
    <property type="protein sequence ID" value="SGZ02682.1"/>
    <property type="molecule type" value="Genomic_DNA"/>
</dbReference>
<dbReference type="InterPro" id="IPR014730">
    <property type="entry name" value="ETF_a/b_N"/>
</dbReference>
<dbReference type="SUPFAM" id="SSF52402">
    <property type="entry name" value="Adenine nucleotide alpha hydrolases-like"/>
    <property type="match status" value="1"/>
</dbReference>
<evidence type="ECO:0000313" key="10">
    <source>
        <dbReference type="EMBL" id="SGY92006.1"/>
    </source>
</evidence>
<dbReference type="STRING" id="80854.MVIS_1745"/>
<dbReference type="PIRSF" id="PIRSF000090">
    <property type="entry name" value="Beta-ETF"/>
    <property type="match status" value="1"/>
</dbReference>